<dbReference type="Gene3D" id="1.10.630.10">
    <property type="entry name" value="Cytochrome P450"/>
    <property type="match status" value="1"/>
</dbReference>
<protein>
    <submittedName>
        <fullName evidence="1">Uncharacterized protein</fullName>
    </submittedName>
</protein>
<evidence type="ECO:0000313" key="1">
    <source>
        <dbReference type="EMBL" id="KAB8075092.1"/>
    </source>
</evidence>
<dbReference type="Proteomes" id="UP000326565">
    <property type="component" value="Unassembled WGS sequence"/>
</dbReference>
<gene>
    <name evidence="1" type="ORF">BDV29DRAFT_155978</name>
</gene>
<keyword evidence="2" id="KW-1185">Reference proteome</keyword>
<dbReference type="InterPro" id="IPR036396">
    <property type="entry name" value="Cyt_P450_sf"/>
</dbReference>
<dbReference type="Pfam" id="PF00067">
    <property type="entry name" value="p450"/>
    <property type="match status" value="1"/>
</dbReference>
<dbReference type="GO" id="GO:0005506">
    <property type="term" value="F:iron ion binding"/>
    <property type="evidence" value="ECO:0007669"/>
    <property type="project" value="InterPro"/>
</dbReference>
<reference evidence="1 2" key="1">
    <citation type="submission" date="2019-04" db="EMBL/GenBank/DDBJ databases">
        <title>Friends and foes A comparative genomics study of 23 Aspergillus species from section Flavi.</title>
        <authorList>
            <consortium name="DOE Joint Genome Institute"/>
            <person name="Kjaerbolling I."/>
            <person name="Vesth T."/>
            <person name="Frisvad J.C."/>
            <person name="Nybo J.L."/>
            <person name="Theobald S."/>
            <person name="Kildgaard S."/>
            <person name="Isbrandt T."/>
            <person name="Kuo A."/>
            <person name="Sato A."/>
            <person name="Lyhne E.K."/>
            <person name="Kogle M.E."/>
            <person name="Wiebenga A."/>
            <person name="Kun R.S."/>
            <person name="Lubbers R.J."/>
            <person name="Makela M.R."/>
            <person name="Barry K."/>
            <person name="Chovatia M."/>
            <person name="Clum A."/>
            <person name="Daum C."/>
            <person name="Haridas S."/>
            <person name="He G."/>
            <person name="LaButti K."/>
            <person name="Lipzen A."/>
            <person name="Mondo S."/>
            <person name="Riley R."/>
            <person name="Salamov A."/>
            <person name="Simmons B.A."/>
            <person name="Magnuson J.K."/>
            <person name="Henrissat B."/>
            <person name="Mortensen U.H."/>
            <person name="Larsen T.O."/>
            <person name="Devries R.P."/>
            <person name="Grigoriev I.V."/>
            <person name="Machida M."/>
            <person name="Baker S.E."/>
            <person name="Andersen M.R."/>
        </authorList>
    </citation>
    <scope>NUCLEOTIDE SEQUENCE [LARGE SCALE GENOMIC DNA]</scope>
    <source>
        <strain evidence="1 2">CBS 151.66</strain>
    </source>
</reference>
<dbReference type="SUPFAM" id="SSF48264">
    <property type="entry name" value="Cytochrome P450"/>
    <property type="match status" value="1"/>
</dbReference>
<accession>A0A5N5X714</accession>
<organism evidence="1 2">
    <name type="scientific">Aspergillus leporis</name>
    <dbReference type="NCBI Taxonomy" id="41062"/>
    <lineage>
        <taxon>Eukaryota</taxon>
        <taxon>Fungi</taxon>
        <taxon>Dikarya</taxon>
        <taxon>Ascomycota</taxon>
        <taxon>Pezizomycotina</taxon>
        <taxon>Eurotiomycetes</taxon>
        <taxon>Eurotiomycetidae</taxon>
        <taxon>Eurotiales</taxon>
        <taxon>Aspergillaceae</taxon>
        <taxon>Aspergillus</taxon>
        <taxon>Aspergillus subgen. Circumdati</taxon>
    </lineage>
</organism>
<dbReference type="OrthoDB" id="2789670at2759"/>
<name>A0A5N5X714_9EURO</name>
<dbReference type="GO" id="GO:0016705">
    <property type="term" value="F:oxidoreductase activity, acting on paired donors, with incorporation or reduction of molecular oxygen"/>
    <property type="evidence" value="ECO:0007669"/>
    <property type="project" value="InterPro"/>
</dbReference>
<dbReference type="InterPro" id="IPR001128">
    <property type="entry name" value="Cyt_P450"/>
</dbReference>
<sequence>MDETVYANLDVTTGELSWNLVFQAANPARQGTLFTEIPRLETADDEDAYISRNDMYLATCVMESSRLQPAIPSTIPQPAPTKQVVDGHRITAGTNLVVDPLNVQGEFWAFDNSLYRPERVLSKLAIDLRSSSGDSGLGHGNVLESIKRV</sequence>
<evidence type="ECO:0000313" key="2">
    <source>
        <dbReference type="Proteomes" id="UP000326565"/>
    </source>
</evidence>
<dbReference type="AlphaFoldDB" id="A0A5N5X714"/>
<dbReference type="GO" id="GO:0020037">
    <property type="term" value="F:heme binding"/>
    <property type="evidence" value="ECO:0007669"/>
    <property type="project" value="InterPro"/>
</dbReference>
<dbReference type="GO" id="GO:0004497">
    <property type="term" value="F:monooxygenase activity"/>
    <property type="evidence" value="ECO:0007669"/>
    <property type="project" value="InterPro"/>
</dbReference>
<proteinExistence type="predicted"/>
<dbReference type="EMBL" id="ML732199">
    <property type="protein sequence ID" value="KAB8075092.1"/>
    <property type="molecule type" value="Genomic_DNA"/>
</dbReference>